<accession>A0A6J7J0X9</accession>
<name>A0A6J7J0X9_9ZZZZ</name>
<sequence>MNVADALVDALLIDIGENHRHLQLAHEQQRELAGHQTGTDDADTGDLAGERLVGRTGGTLRALLNQVEGVQTGTQLVLDQQRRQRVVLGRERLVERRGIGDVGVLGQLEQVDGSDRSRCEIAGLAGHDAPGTGDGVVPGLPAVDLGTVGDDLALDDLSGPRERLLEEVGSAEEGVGDAEVECLLRLEDAVLVQCVLDDDGDRVRGPDDVGQQLSSAPSRYQAEEGLG</sequence>
<dbReference type="AlphaFoldDB" id="A0A6J7J0X9"/>
<gene>
    <name evidence="2" type="ORF">UFOPK3472_04401</name>
</gene>
<reference evidence="2" key="1">
    <citation type="submission" date="2020-05" db="EMBL/GenBank/DDBJ databases">
        <authorList>
            <person name="Chiriac C."/>
            <person name="Salcher M."/>
            <person name="Ghai R."/>
            <person name="Kavagutti S V."/>
        </authorList>
    </citation>
    <scope>NUCLEOTIDE SEQUENCE</scope>
</reference>
<evidence type="ECO:0000256" key="1">
    <source>
        <dbReference type="SAM" id="MobiDB-lite"/>
    </source>
</evidence>
<evidence type="ECO:0000313" key="2">
    <source>
        <dbReference type="EMBL" id="CAB4936541.1"/>
    </source>
</evidence>
<proteinExistence type="predicted"/>
<protein>
    <submittedName>
        <fullName evidence="2">Unannotated protein</fullName>
    </submittedName>
</protein>
<dbReference type="EMBL" id="CAFBLX010000554">
    <property type="protein sequence ID" value="CAB4936541.1"/>
    <property type="molecule type" value="Genomic_DNA"/>
</dbReference>
<feature type="region of interest" description="Disordered" evidence="1">
    <location>
        <begin position="201"/>
        <end position="227"/>
    </location>
</feature>
<organism evidence="2">
    <name type="scientific">freshwater metagenome</name>
    <dbReference type="NCBI Taxonomy" id="449393"/>
    <lineage>
        <taxon>unclassified sequences</taxon>
        <taxon>metagenomes</taxon>
        <taxon>ecological metagenomes</taxon>
    </lineage>
</organism>
<feature type="region of interest" description="Disordered" evidence="1">
    <location>
        <begin position="28"/>
        <end position="48"/>
    </location>
</feature>